<evidence type="ECO:0000256" key="3">
    <source>
        <dbReference type="ARBA" id="ARBA00022449"/>
    </source>
</evidence>
<feature type="transmembrane region" description="Helical" evidence="9">
    <location>
        <begin position="79"/>
        <end position="97"/>
    </location>
</feature>
<dbReference type="GO" id="GO:0015297">
    <property type="term" value="F:antiporter activity"/>
    <property type="evidence" value="ECO:0007669"/>
    <property type="project" value="UniProtKB-KW"/>
</dbReference>
<dbReference type="GO" id="GO:0005886">
    <property type="term" value="C:plasma membrane"/>
    <property type="evidence" value="ECO:0007669"/>
    <property type="project" value="UniProtKB-SubCell"/>
</dbReference>
<organism evidence="11 12">
    <name type="scientific">Thorsellia anophelis DSM 18579</name>
    <dbReference type="NCBI Taxonomy" id="1123402"/>
    <lineage>
        <taxon>Bacteria</taxon>
        <taxon>Pseudomonadati</taxon>
        <taxon>Pseudomonadota</taxon>
        <taxon>Gammaproteobacteria</taxon>
        <taxon>Enterobacterales</taxon>
        <taxon>Thorselliaceae</taxon>
        <taxon>Thorsellia</taxon>
    </lineage>
</organism>
<gene>
    <name evidence="11" type="ORF">SAMN02583745_02268</name>
</gene>
<reference evidence="12" key="1">
    <citation type="submission" date="2016-10" db="EMBL/GenBank/DDBJ databases">
        <authorList>
            <person name="Varghese N."/>
            <person name="Submissions S."/>
        </authorList>
    </citation>
    <scope>NUCLEOTIDE SEQUENCE [LARGE SCALE GENOMIC DNA]</scope>
    <source>
        <strain evidence="12">DSM 18579</strain>
    </source>
</reference>
<feature type="transmembrane region" description="Helical" evidence="9">
    <location>
        <begin position="241"/>
        <end position="259"/>
    </location>
</feature>
<evidence type="ECO:0000256" key="6">
    <source>
        <dbReference type="ARBA" id="ARBA00022989"/>
    </source>
</evidence>
<feature type="transmembrane region" description="Helical" evidence="9">
    <location>
        <begin position="382"/>
        <end position="407"/>
    </location>
</feature>
<feature type="transmembrane region" description="Helical" evidence="9">
    <location>
        <begin position="463"/>
        <end position="482"/>
    </location>
</feature>
<dbReference type="PANTHER" id="PTHR33451:SF3">
    <property type="entry name" value="MALATE-2H(+)_NA(+)-LACTATE ANTIPORTER"/>
    <property type="match status" value="1"/>
</dbReference>
<dbReference type="STRING" id="1123402.SAMN02583745_02268"/>
<dbReference type="InterPro" id="IPR052180">
    <property type="entry name" value="NhaC_Na-H+_Antiporter"/>
</dbReference>
<evidence type="ECO:0000256" key="7">
    <source>
        <dbReference type="ARBA" id="ARBA00023136"/>
    </source>
</evidence>
<dbReference type="RefSeq" id="WP_093321135.1">
    <property type="nucleotide sequence ID" value="NZ_FOHV01000023.1"/>
</dbReference>
<dbReference type="PANTHER" id="PTHR33451">
    <property type="entry name" value="MALATE-2H(+)/NA(+)-LACTATE ANTIPORTER"/>
    <property type="match status" value="1"/>
</dbReference>
<evidence type="ECO:0000256" key="2">
    <source>
        <dbReference type="ARBA" id="ARBA00022448"/>
    </source>
</evidence>
<feature type="domain" description="Na+/H+ antiporter NhaC-like C-terminal" evidence="10">
    <location>
        <begin position="168"/>
        <end position="479"/>
    </location>
</feature>
<feature type="transmembrane region" description="Helical" evidence="9">
    <location>
        <begin position="342"/>
        <end position="362"/>
    </location>
</feature>
<keyword evidence="2" id="KW-0813">Transport</keyword>
<keyword evidence="4" id="KW-1003">Cell membrane</keyword>
<protein>
    <submittedName>
        <fullName evidence="11">Transporter, NhaC family (TC 2.A.35)</fullName>
    </submittedName>
</protein>
<keyword evidence="7 9" id="KW-0472">Membrane</keyword>
<keyword evidence="12" id="KW-1185">Reference proteome</keyword>
<feature type="transmembrane region" description="Helical" evidence="9">
    <location>
        <begin position="117"/>
        <end position="150"/>
    </location>
</feature>
<keyword evidence="6 9" id="KW-1133">Transmembrane helix</keyword>
<evidence type="ECO:0000259" key="10">
    <source>
        <dbReference type="Pfam" id="PF03553"/>
    </source>
</evidence>
<evidence type="ECO:0000256" key="4">
    <source>
        <dbReference type="ARBA" id="ARBA00022475"/>
    </source>
</evidence>
<evidence type="ECO:0000256" key="5">
    <source>
        <dbReference type="ARBA" id="ARBA00022692"/>
    </source>
</evidence>
<dbReference type="Pfam" id="PF03553">
    <property type="entry name" value="Na_H_antiporter"/>
    <property type="match status" value="1"/>
</dbReference>
<feature type="transmembrane region" description="Helical" evidence="9">
    <location>
        <begin position="12"/>
        <end position="35"/>
    </location>
</feature>
<dbReference type="AlphaFoldDB" id="A0A1I0E6C8"/>
<keyword evidence="3" id="KW-0050">Antiport</keyword>
<evidence type="ECO:0000256" key="9">
    <source>
        <dbReference type="SAM" id="Phobius"/>
    </source>
</evidence>
<name>A0A1I0E6C8_9GAMM</name>
<feature type="transmembrane region" description="Helical" evidence="9">
    <location>
        <begin position="41"/>
        <end position="59"/>
    </location>
</feature>
<comment type="subcellular location">
    <subcellularLocation>
        <location evidence="1">Cell membrane</location>
        <topology evidence="1">Multi-pass membrane protein</topology>
    </subcellularLocation>
</comment>
<comment type="similarity">
    <text evidence="8">Belongs to the NhaC Na(+)/H(+) (TC 2.A.35) antiporter family.</text>
</comment>
<keyword evidence="5 9" id="KW-0812">Transmembrane</keyword>
<evidence type="ECO:0000313" key="12">
    <source>
        <dbReference type="Proteomes" id="UP000242642"/>
    </source>
</evidence>
<feature type="transmembrane region" description="Helical" evidence="9">
    <location>
        <begin position="304"/>
        <end position="321"/>
    </location>
</feature>
<sequence length="489" mass="52588">MSLTQKVAKSPSYFDAILPLICLICVVASSVYFFGLEAMSGPLQVGILIIIMLTIFILLKNGHAWDEISQAGQRGIASITGAIFILLSVGALIAAWNLSGTIPTLIYYGIKTISPNWFYPIAFFICGVTSLSIGSSWTTAGTIGVGLVGLASMLGLSPEITAGAVISGAYVGDKLSPLSETALLSAQINDVPIYEHISFQARTTIPTAILALILFLIVGVISEKPNVDAALLEAELSQFEAIYRISIWNLIPLLFLIILSILRIPAVLAILLSALFACFMSIFLQPDILIHFAQKSFNETATTLEISSIIKSIWLVLAKGFSIETGLPEMDALLSRGGMHSMLITIWLILVAITFGTLVDEFGLLNKLVTPILVRAKSTPKLIVSVVLTALGLNATAGDQYIALLIPSRLFKKEFTKRGLENKLLSRTVADASIVTSPLVAWNSCGAYMAAVLGVSTLSYMPFAFFNILAPLMSVAFALLFYRAPKKID</sequence>
<dbReference type="EMBL" id="FOHV01000023">
    <property type="protein sequence ID" value="SET40604.1"/>
    <property type="molecule type" value="Genomic_DNA"/>
</dbReference>
<feature type="transmembrane region" description="Helical" evidence="9">
    <location>
        <begin position="203"/>
        <end position="221"/>
    </location>
</feature>
<dbReference type="InterPro" id="IPR018461">
    <property type="entry name" value="Na/H_Antiport_NhaC-like_C"/>
</dbReference>
<feature type="transmembrane region" description="Helical" evidence="9">
    <location>
        <begin position="266"/>
        <end position="284"/>
    </location>
</feature>
<evidence type="ECO:0000256" key="8">
    <source>
        <dbReference type="ARBA" id="ARBA00038435"/>
    </source>
</evidence>
<evidence type="ECO:0000313" key="11">
    <source>
        <dbReference type="EMBL" id="SET40604.1"/>
    </source>
</evidence>
<evidence type="ECO:0000256" key="1">
    <source>
        <dbReference type="ARBA" id="ARBA00004651"/>
    </source>
</evidence>
<dbReference type="OrthoDB" id="9762978at2"/>
<accession>A0A1I0E6C8</accession>
<dbReference type="Proteomes" id="UP000242642">
    <property type="component" value="Unassembled WGS sequence"/>
</dbReference>
<proteinExistence type="inferred from homology"/>